<dbReference type="OMA" id="ISDEWAT"/>
<dbReference type="InterPro" id="IPR009071">
    <property type="entry name" value="HMG_box_dom"/>
</dbReference>
<sequence length="482" mass="53106">MSSTIQARAIKSRPKRTAEQIQLSNKCTKDLMDDIVKHRSSIVNGAKDIAQNHKRSADWVLTQTFLGASMDPTPTKLKPNGWAHFLSHSYETRGANHPGGAEAMTTISKQISDEWATFTNEQKAEWSRRSLEAQQKALDEAKSKGQDVVKPAKRVKGKHIANTVEATFARKIDPTLAEVSQATGCHVMYIAVRNKLTDTYSPRNYASARLDEACMMFFKLSAEEVMMRLDAYVAGGLAQLATVTGERRGSLLQRVIREQVLYKLRKLLEERGVPADQMPNTMEWARYDKLIVLRFGVELVGYPGPGGKVVNPSAIESVTRLAQIEIAVRTGECYWRELSEEEWDALRAASEQQLLLGIPDDSAPSQKRAKKAHPAPSPPAGINASPLPFSESYVTPTSSAPSLAPQDSSLPSPMFPSSMASPFGMQLSAGFDQEFSPVHDPSFPRMPASQQLHFSPSLSSSSLAPLETDIQEPGYFMTLLNN</sequence>
<dbReference type="Proteomes" id="UP000053558">
    <property type="component" value="Unassembled WGS sequence"/>
</dbReference>
<feature type="compositionally biased region" description="Polar residues" evidence="1">
    <location>
        <begin position="392"/>
        <end position="407"/>
    </location>
</feature>
<dbReference type="GeneID" id="19208922"/>
<evidence type="ECO:0000256" key="1">
    <source>
        <dbReference type="SAM" id="MobiDB-lite"/>
    </source>
</evidence>
<organism evidence="3 4">
    <name type="scientific">Coniophora puteana (strain RWD-64-598)</name>
    <name type="common">Brown rot fungus</name>
    <dbReference type="NCBI Taxonomy" id="741705"/>
    <lineage>
        <taxon>Eukaryota</taxon>
        <taxon>Fungi</taxon>
        <taxon>Dikarya</taxon>
        <taxon>Basidiomycota</taxon>
        <taxon>Agaricomycotina</taxon>
        <taxon>Agaricomycetes</taxon>
        <taxon>Agaricomycetidae</taxon>
        <taxon>Boletales</taxon>
        <taxon>Coniophorineae</taxon>
        <taxon>Coniophoraceae</taxon>
        <taxon>Coniophora</taxon>
    </lineage>
</organism>
<evidence type="ECO:0000313" key="4">
    <source>
        <dbReference type="Proteomes" id="UP000053558"/>
    </source>
</evidence>
<dbReference type="CDD" id="cd00084">
    <property type="entry name" value="HMG-box_SF"/>
    <property type="match status" value="1"/>
</dbReference>
<gene>
    <name evidence="3" type="ORF">CONPUDRAFT_71410</name>
</gene>
<dbReference type="InterPro" id="IPR036910">
    <property type="entry name" value="HMG_box_dom_sf"/>
</dbReference>
<dbReference type="EMBL" id="JH711576">
    <property type="protein sequence ID" value="EIW82666.1"/>
    <property type="molecule type" value="Genomic_DNA"/>
</dbReference>
<feature type="region of interest" description="Disordered" evidence="1">
    <location>
        <begin position="359"/>
        <end position="417"/>
    </location>
</feature>
<name>A0A5M3MU73_CONPW</name>
<comment type="caution">
    <text evidence="3">The sequence shown here is derived from an EMBL/GenBank/DDBJ whole genome shotgun (WGS) entry which is preliminary data.</text>
</comment>
<accession>A0A5M3MU73</accession>
<feature type="compositionally biased region" description="Low complexity" evidence="1">
    <location>
        <begin position="408"/>
        <end position="417"/>
    </location>
</feature>
<dbReference type="RefSeq" id="XP_007766422.1">
    <property type="nucleotide sequence ID" value="XM_007768232.1"/>
</dbReference>
<feature type="region of interest" description="Disordered" evidence="1">
    <location>
        <begin position="434"/>
        <end position="466"/>
    </location>
</feature>
<feature type="domain" description="HMG box" evidence="2">
    <location>
        <begin position="74"/>
        <end position="146"/>
    </location>
</feature>
<dbReference type="OrthoDB" id="3253416at2759"/>
<dbReference type="AlphaFoldDB" id="A0A5M3MU73"/>
<feature type="compositionally biased region" description="Low complexity" evidence="1">
    <location>
        <begin position="455"/>
        <end position="466"/>
    </location>
</feature>
<dbReference type="SMART" id="SM00398">
    <property type="entry name" value="HMG"/>
    <property type="match status" value="1"/>
</dbReference>
<protein>
    <recommendedName>
        <fullName evidence="2">HMG box domain-containing protein</fullName>
    </recommendedName>
</protein>
<keyword evidence="4" id="KW-1185">Reference proteome</keyword>
<reference evidence="4" key="1">
    <citation type="journal article" date="2012" name="Science">
        <title>The Paleozoic origin of enzymatic lignin decomposition reconstructed from 31 fungal genomes.</title>
        <authorList>
            <person name="Floudas D."/>
            <person name="Binder M."/>
            <person name="Riley R."/>
            <person name="Barry K."/>
            <person name="Blanchette R.A."/>
            <person name="Henrissat B."/>
            <person name="Martinez A.T."/>
            <person name="Otillar R."/>
            <person name="Spatafora J.W."/>
            <person name="Yadav J.S."/>
            <person name="Aerts A."/>
            <person name="Benoit I."/>
            <person name="Boyd A."/>
            <person name="Carlson A."/>
            <person name="Copeland A."/>
            <person name="Coutinho P.M."/>
            <person name="de Vries R.P."/>
            <person name="Ferreira P."/>
            <person name="Findley K."/>
            <person name="Foster B."/>
            <person name="Gaskell J."/>
            <person name="Glotzer D."/>
            <person name="Gorecki P."/>
            <person name="Heitman J."/>
            <person name="Hesse C."/>
            <person name="Hori C."/>
            <person name="Igarashi K."/>
            <person name="Jurgens J.A."/>
            <person name="Kallen N."/>
            <person name="Kersten P."/>
            <person name="Kohler A."/>
            <person name="Kuees U."/>
            <person name="Kumar T.K.A."/>
            <person name="Kuo A."/>
            <person name="LaButti K."/>
            <person name="Larrondo L.F."/>
            <person name="Lindquist E."/>
            <person name="Ling A."/>
            <person name="Lombard V."/>
            <person name="Lucas S."/>
            <person name="Lundell T."/>
            <person name="Martin R."/>
            <person name="McLaughlin D.J."/>
            <person name="Morgenstern I."/>
            <person name="Morin E."/>
            <person name="Murat C."/>
            <person name="Nagy L.G."/>
            <person name="Nolan M."/>
            <person name="Ohm R.A."/>
            <person name="Patyshakuliyeva A."/>
            <person name="Rokas A."/>
            <person name="Ruiz-Duenas F.J."/>
            <person name="Sabat G."/>
            <person name="Salamov A."/>
            <person name="Samejima M."/>
            <person name="Schmutz J."/>
            <person name="Slot J.C."/>
            <person name="St John F."/>
            <person name="Stenlid J."/>
            <person name="Sun H."/>
            <person name="Sun S."/>
            <person name="Syed K."/>
            <person name="Tsang A."/>
            <person name="Wiebenga A."/>
            <person name="Young D."/>
            <person name="Pisabarro A."/>
            <person name="Eastwood D.C."/>
            <person name="Martin F."/>
            <person name="Cullen D."/>
            <person name="Grigoriev I.V."/>
            <person name="Hibbett D.S."/>
        </authorList>
    </citation>
    <scope>NUCLEOTIDE SEQUENCE [LARGE SCALE GENOMIC DNA]</scope>
    <source>
        <strain evidence="4">RWD-64-598 SS2</strain>
    </source>
</reference>
<dbReference type="KEGG" id="cput:CONPUDRAFT_71410"/>
<dbReference type="Gene3D" id="1.10.30.10">
    <property type="entry name" value="High mobility group box domain"/>
    <property type="match status" value="1"/>
</dbReference>
<dbReference type="SUPFAM" id="SSF47095">
    <property type="entry name" value="HMG-box"/>
    <property type="match status" value="1"/>
</dbReference>
<evidence type="ECO:0000259" key="2">
    <source>
        <dbReference type="SMART" id="SM00398"/>
    </source>
</evidence>
<evidence type="ECO:0000313" key="3">
    <source>
        <dbReference type="EMBL" id="EIW82666.1"/>
    </source>
</evidence>
<proteinExistence type="predicted"/>